<dbReference type="InterPro" id="IPR053007">
    <property type="entry name" value="CYP450_monoxygenase_sec-met"/>
</dbReference>
<keyword evidence="3 6" id="KW-0479">Metal-binding</keyword>
<feature type="binding site" description="axial binding residue" evidence="6">
    <location>
        <position position="448"/>
    </location>
    <ligand>
        <name>heme</name>
        <dbReference type="ChEBI" id="CHEBI:30413"/>
    </ligand>
    <ligandPart>
        <name>Fe</name>
        <dbReference type="ChEBI" id="CHEBI:18248"/>
    </ligandPart>
</feature>
<dbReference type="SUPFAM" id="SSF48264">
    <property type="entry name" value="Cytochrome P450"/>
    <property type="match status" value="1"/>
</dbReference>
<keyword evidence="6" id="KW-0349">Heme</keyword>
<evidence type="ECO:0000256" key="4">
    <source>
        <dbReference type="ARBA" id="ARBA00023004"/>
    </source>
</evidence>
<accession>A0AAN6SQR3</accession>
<dbReference type="PRINTS" id="PR00465">
    <property type="entry name" value="EP450IV"/>
</dbReference>
<evidence type="ECO:0000256" key="1">
    <source>
        <dbReference type="ARBA" id="ARBA00001971"/>
    </source>
</evidence>
<dbReference type="GO" id="GO:0004497">
    <property type="term" value="F:monooxygenase activity"/>
    <property type="evidence" value="ECO:0007669"/>
    <property type="project" value="UniProtKB-KW"/>
</dbReference>
<reference evidence="8" key="1">
    <citation type="journal article" date="2023" name="Mol. Phylogenet. Evol.">
        <title>Genome-scale phylogeny and comparative genomics of the fungal order Sordariales.</title>
        <authorList>
            <person name="Hensen N."/>
            <person name="Bonometti L."/>
            <person name="Westerberg I."/>
            <person name="Brannstrom I.O."/>
            <person name="Guillou S."/>
            <person name="Cros-Aarteil S."/>
            <person name="Calhoun S."/>
            <person name="Haridas S."/>
            <person name="Kuo A."/>
            <person name="Mondo S."/>
            <person name="Pangilinan J."/>
            <person name="Riley R."/>
            <person name="LaButti K."/>
            <person name="Andreopoulos B."/>
            <person name="Lipzen A."/>
            <person name="Chen C."/>
            <person name="Yan M."/>
            <person name="Daum C."/>
            <person name="Ng V."/>
            <person name="Clum A."/>
            <person name="Steindorff A."/>
            <person name="Ohm R.A."/>
            <person name="Martin F."/>
            <person name="Silar P."/>
            <person name="Natvig D.O."/>
            <person name="Lalanne C."/>
            <person name="Gautier V."/>
            <person name="Ament-Velasquez S.L."/>
            <person name="Kruys A."/>
            <person name="Hutchinson M.I."/>
            <person name="Powell A.J."/>
            <person name="Barry K."/>
            <person name="Miller A.N."/>
            <person name="Grigoriev I.V."/>
            <person name="Debuchy R."/>
            <person name="Gladieux P."/>
            <person name="Hiltunen Thoren M."/>
            <person name="Johannesson H."/>
        </authorList>
    </citation>
    <scope>NUCLEOTIDE SEQUENCE [LARGE SCALE GENOMIC DNA]</scope>
    <source>
        <strain evidence="8">CBS 284.82</strain>
    </source>
</reference>
<keyword evidence="4 6" id="KW-0408">Iron</keyword>
<evidence type="ECO:0000256" key="3">
    <source>
        <dbReference type="ARBA" id="ARBA00022723"/>
    </source>
</evidence>
<dbReference type="InterPro" id="IPR001128">
    <property type="entry name" value="Cyt_P450"/>
</dbReference>
<organism evidence="7 8">
    <name type="scientific">Parachaetomium inaequale</name>
    <dbReference type="NCBI Taxonomy" id="2588326"/>
    <lineage>
        <taxon>Eukaryota</taxon>
        <taxon>Fungi</taxon>
        <taxon>Dikarya</taxon>
        <taxon>Ascomycota</taxon>
        <taxon>Pezizomycotina</taxon>
        <taxon>Sordariomycetes</taxon>
        <taxon>Sordariomycetidae</taxon>
        <taxon>Sordariales</taxon>
        <taxon>Chaetomiaceae</taxon>
        <taxon>Parachaetomium</taxon>
    </lineage>
</organism>
<name>A0AAN6SQR3_9PEZI</name>
<evidence type="ECO:0000256" key="6">
    <source>
        <dbReference type="PIRSR" id="PIRSR602403-1"/>
    </source>
</evidence>
<comment type="cofactor">
    <cofactor evidence="1 6">
        <name>heme</name>
        <dbReference type="ChEBI" id="CHEBI:30413"/>
    </cofactor>
</comment>
<evidence type="ECO:0000256" key="5">
    <source>
        <dbReference type="ARBA" id="ARBA00023033"/>
    </source>
</evidence>
<comment type="similarity">
    <text evidence="2">Belongs to the cytochrome P450 family.</text>
</comment>
<evidence type="ECO:0000313" key="8">
    <source>
        <dbReference type="Proteomes" id="UP001303115"/>
    </source>
</evidence>
<proteinExistence type="inferred from homology"/>
<dbReference type="InterPro" id="IPR036396">
    <property type="entry name" value="Cyt_P450_sf"/>
</dbReference>
<keyword evidence="5" id="KW-0503">Monooxygenase</keyword>
<dbReference type="PANTHER" id="PTHR47582:SF1">
    <property type="entry name" value="P450, PUTATIVE (EUROFUNG)-RELATED"/>
    <property type="match status" value="1"/>
</dbReference>
<keyword evidence="8" id="KW-1185">Reference proteome</keyword>
<keyword evidence="5" id="KW-0560">Oxidoreductase</keyword>
<dbReference type="AlphaFoldDB" id="A0AAN6SQR3"/>
<dbReference type="GO" id="GO:0005506">
    <property type="term" value="F:iron ion binding"/>
    <property type="evidence" value="ECO:0007669"/>
    <property type="project" value="InterPro"/>
</dbReference>
<sequence length="528" mass="58744">MASLLLLAIGGVVIVFYLLSRFLTLPLDPQEPPLVRSKIPFIGHVIGLLRHGTKYYSDVANECKHPIFTLSVPRGKMYIVTSPALIAACDRRSKVVSFAPYVVEFGKRILAGSAHSVRLLSEDLLEEKGPHASLRSETMAAMHRSQAPGEHLDEMMRVTLRSSTGFIDSVTDGPAAGDASVPLFEWVRQFMTVAGTDAVYGEEKNPFRDPEVMVSFWAVDKDFAMLGLMVMPDVLAPKGSRGRKCFFRAFREYYATGGLETASYLIKARYEVNKKYGVSDEDIARFDLGVCTALLVNTVPAVGWTLCHAFSDRALLAELRHGIETVVFPEGKPDTTIPTTVTVNIKQVTEAMPLLESFVREVLRVQSNSASARFVLRDTVLNDGAGASYLVKKDSFLGMPSAPVHSNEAVWGPTAHVFDPTRFLPERQKDRKIPASAWRTFGGGNALCPGRHLALREIMSILVVMLLRCEIEPCEEKGRWKMPAKRHHISTSILTPVQDIQVRIRPREELKHLSWDFIWESGTRSDES</sequence>
<dbReference type="GO" id="GO:0016705">
    <property type="term" value="F:oxidoreductase activity, acting on paired donors, with incorporation or reduction of molecular oxygen"/>
    <property type="evidence" value="ECO:0007669"/>
    <property type="project" value="InterPro"/>
</dbReference>
<gene>
    <name evidence="7" type="ORF">C8A01DRAFT_47802</name>
</gene>
<dbReference type="GO" id="GO:0020037">
    <property type="term" value="F:heme binding"/>
    <property type="evidence" value="ECO:0007669"/>
    <property type="project" value="InterPro"/>
</dbReference>
<dbReference type="PANTHER" id="PTHR47582">
    <property type="entry name" value="P450, PUTATIVE (EUROFUNG)-RELATED"/>
    <property type="match status" value="1"/>
</dbReference>
<evidence type="ECO:0000256" key="2">
    <source>
        <dbReference type="ARBA" id="ARBA00010617"/>
    </source>
</evidence>
<dbReference type="EMBL" id="MU854424">
    <property type="protein sequence ID" value="KAK4038603.1"/>
    <property type="molecule type" value="Genomic_DNA"/>
</dbReference>
<evidence type="ECO:0000313" key="7">
    <source>
        <dbReference type="EMBL" id="KAK4038603.1"/>
    </source>
</evidence>
<dbReference type="Gene3D" id="1.10.630.10">
    <property type="entry name" value="Cytochrome P450"/>
    <property type="match status" value="1"/>
</dbReference>
<dbReference type="Pfam" id="PF00067">
    <property type="entry name" value="p450"/>
    <property type="match status" value="1"/>
</dbReference>
<protein>
    <submittedName>
        <fullName evidence="7">Cytochrome P450</fullName>
    </submittedName>
</protein>
<dbReference type="InterPro" id="IPR002403">
    <property type="entry name" value="Cyt_P450_E_grp-IV"/>
</dbReference>
<dbReference type="Proteomes" id="UP001303115">
    <property type="component" value="Unassembled WGS sequence"/>
</dbReference>
<comment type="caution">
    <text evidence="7">The sequence shown here is derived from an EMBL/GenBank/DDBJ whole genome shotgun (WGS) entry which is preliminary data.</text>
</comment>
<dbReference type="CDD" id="cd11040">
    <property type="entry name" value="CYP7_CYP8-like"/>
    <property type="match status" value="1"/>
</dbReference>